<dbReference type="PROSITE" id="PS51707">
    <property type="entry name" value="CYTH"/>
    <property type="match status" value="1"/>
</dbReference>
<dbReference type="Pfam" id="PF01928">
    <property type="entry name" value="CYTH"/>
    <property type="match status" value="1"/>
</dbReference>
<dbReference type="OrthoDB" id="9777271at2"/>
<name>A0A2G5P605_9MYCO</name>
<protein>
    <submittedName>
        <fullName evidence="3">CHAD domain-containing protein</fullName>
    </submittedName>
</protein>
<dbReference type="SMART" id="SM00880">
    <property type="entry name" value="CHAD"/>
    <property type="match status" value="1"/>
</dbReference>
<evidence type="ECO:0000313" key="3">
    <source>
        <dbReference type="EMBL" id="PIB73725.1"/>
    </source>
</evidence>
<sequence length="483" mass="54136">MWHGVPMPKKLQEVERKYDVTESTVSPSFEGLAAITRIEVIEPQQLEAVYHDTAGRDLSRNRIVLRRRTGGDDAGWHLKLPADGDTRIEIQATLSDTVPDELRDVVLAIVRDRELAPVATVRNERHLQRFYGADGALLAEFCDDHVSSSSDAGEQNWREWEIELGAGDTELLDALSRRLRDAGAEPAGHASKLVRALGTPPPAPELPEEPMHRAVAEQVAALIEWDRAVRADQWDSVHQMRVTTRKLRSLLREAEDSFGLADDSWVLDELRQLAAILGVARDAEVLAEKYQQALDELPPELVRGPVAERLVGGSRHRYEVGWRRSVAAMRSERYFRLLDALDELATADPVDADGSGDDPGNLDGAYKRLRKSVQNAHAAERTPDRDEALHRIRKSAKRLRYSAAAVDRRKVYEAAKTVQSLLGDHQDATVSRTYLSQQAELAHAAGEDTFTYGVLYQRETELATQRRAELEPALKKLKKAFRH</sequence>
<dbReference type="PANTHER" id="PTHR39339">
    <property type="entry name" value="SLR1444 PROTEIN"/>
    <property type="match status" value="1"/>
</dbReference>
<dbReference type="EMBL" id="PDCN02000025">
    <property type="protein sequence ID" value="PIB73725.1"/>
    <property type="molecule type" value="Genomic_DNA"/>
</dbReference>
<dbReference type="Gene3D" id="1.40.20.10">
    <property type="entry name" value="CHAD domain"/>
    <property type="match status" value="1"/>
</dbReference>
<dbReference type="Pfam" id="PF05235">
    <property type="entry name" value="CHAD"/>
    <property type="match status" value="1"/>
</dbReference>
<dbReference type="InterPro" id="IPR038186">
    <property type="entry name" value="CHAD_dom_sf"/>
</dbReference>
<reference evidence="3 4" key="1">
    <citation type="journal article" date="2017" name="Infect. Genet. Evol.">
        <title>The new phylogeny of the genus Mycobacterium: The old and the news.</title>
        <authorList>
            <person name="Tortoli E."/>
            <person name="Fedrizzi T."/>
            <person name="Meehan C.J."/>
            <person name="Trovato A."/>
            <person name="Grottola A."/>
            <person name="Giacobazzi E."/>
            <person name="Serpini G.F."/>
            <person name="Tagliazucchi S."/>
            <person name="Fabio A."/>
            <person name="Bettua C."/>
            <person name="Bertorelli R."/>
            <person name="Frascaro F."/>
            <person name="De Sanctis V."/>
            <person name="Pecorari M."/>
            <person name="Jousson O."/>
            <person name="Segata N."/>
            <person name="Cirillo D.M."/>
        </authorList>
    </citation>
    <scope>NUCLEOTIDE SEQUENCE [LARGE SCALE GENOMIC DNA]</scope>
    <source>
        <strain evidence="3 4">CIP1034565</strain>
    </source>
</reference>
<dbReference type="SMART" id="SM01118">
    <property type="entry name" value="CYTH"/>
    <property type="match status" value="1"/>
</dbReference>
<feature type="domain" description="CHAD" evidence="2">
    <location>
        <begin position="204"/>
        <end position="479"/>
    </location>
</feature>
<dbReference type="PANTHER" id="PTHR39339:SF1">
    <property type="entry name" value="CHAD DOMAIN-CONTAINING PROTEIN"/>
    <property type="match status" value="1"/>
</dbReference>
<dbReference type="InterPro" id="IPR023577">
    <property type="entry name" value="CYTH_domain"/>
</dbReference>
<dbReference type="SUPFAM" id="SSF55154">
    <property type="entry name" value="CYTH-like phosphatases"/>
    <property type="match status" value="1"/>
</dbReference>
<dbReference type="Gene3D" id="2.40.320.10">
    <property type="entry name" value="Hypothetical Protein Pfu-838710-001"/>
    <property type="match status" value="1"/>
</dbReference>
<dbReference type="STRING" id="85968.GCA_900073015_03373"/>
<evidence type="ECO:0000259" key="2">
    <source>
        <dbReference type="PROSITE" id="PS51708"/>
    </source>
</evidence>
<proteinExistence type="predicted"/>
<gene>
    <name evidence="3" type="ORF">CQY22_015780</name>
</gene>
<organism evidence="3 4">
    <name type="scientific">Mycolicibacterium brumae</name>
    <dbReference type="NCBI Taxonomy" id="85968"/>
    <lineage>
        <taxon>Bacteria</taxon>
        <taxon>Bacillati</taxon>
        <taxon>Actinomycetota</taxon>
        <taxon>Actinomycetes</taxon>
        <taxon>Mycobacteriales</taxon>
        <taxon>Mycobacteriaceae</taxon>
        <taxon>Mycolicibacterium</taxon>
    </lineage>
</organism>
<dbReference type="CDD" id="cd07374">
    <property type="entry name" value="CYTH-like_Pase"/>
    <property type="match status" value="1"/>
</dbReference>
<dbReference type="InterPro" id="IPR033469">
    <property type="entry name" value="CYTH-like_dom_sf"/>
</dbReference>
<dbReference type="Proteomes" id="UP000230551">
    <property type="component" value="Unassembled WGS sequence"/>
</dbReference>
<accession>A0A2G5P605</accession>
<comment type="caution">
    <text evidence="3">The sequence shown here is derived from an EMBL/GenBank/DDBJ whole genome shotgun (WGS) entry which is preliminary data.</text>
</comment>
<feature type="domain" description="CYTH" evidence="1">
    <location>
        <begin position="11"/>
        <end position="200"/>
    </location>
</feature>
<evidence type="ECO:0000259" key="1">
    <source>
        <dbReference type="PROSITE" id="PS51707"/>
    </source>
</evidence>
<keyword evidence="4" id="KW-1185">Reference proteome</keyword>
<dbReference type="AlphaFoldDB" id="A0A2G5P605"/>
<dbReference type="InterPro" id="IPR007899">
    <property type="entry name" value="CHAD_dom"/>
</dbReference>
<evidence type="ECO:0000313" key="4">
    <source>
        <dbReference type="Proteomes" id="UP000230551"/>
    </source>
</evidence>
<dbReference type="PROSITE" id="PS51708">
    <property type="entry name" value="CHAD"/>
    <property type="match status" value="1"/>
</dbReference>